<evidence type="ECO:0000313" key="2">
    <source>
        <dbReference type="Proteomes" id="UP000320085"/>
    </source>
</evidence>
<reference evidence="1 2" key="1">
    <citation type="submission" date="2019-06" db="EMBL/GenBank/DDBJ databases">
        <title>Sequencing the genomes of 1000 actinobacteria strains.</title>
        <authorList>
            <person name="Klenk H.-P."/>
        </authorList>
    </citation>
    <scope>NUCLEOTIDE SEQUENCE [LARGE SCALE GENOMIC DNA]</scope>
    <source>
        <strain evidence="1 2">DSM 21776</strain>
    </source>
</reference>
<name>A0A543PUF3_9MICO</name>
<dbReference type="Gene3D" id="2.30.110.10">
    <property type="entry name" value="Electron Transport, Fmn-binding Protein, Chain A"/>
    <property type="match status" value="1"/>
</dbReference>
<comment type="caution">
    <text evidence="1">The sequence shown here is derived from an EMBL/GenBank/DDBJ whole genome shotgun (WGS) entry which is preliminary data.</text>
</comment>
<dbReference type="InterPro" id="IPR004378">
    <property type="entry name" value="F420H2_quin_Rdtase"/>
</dbReference>
<dbReference type="Proteomes" id="UP000320085">
    <property type="component" value="Unassembled WGS sequence"/>
</dbReference>
<accession>A0A543PUF3</accession>
<sequence length="132" mass="14647">MALDAKRPPAAAQRFNQVAVKVAGWRWFPLWAAVEHRGRRSGQRYTTPVAVAASTSEVLYIGLPWGPGTDWVRNLQAAGGGTLRWKGASHAVTEPTIVGPEEPLAAAKTLQRQMLSRWKLEHFLRLRIVRGL</sequence>
<evidence type="ECO:0000313" key="1">
    <source>
        <dbReference type="EMBL" id="TQN47712.1"/>
    </source>
</evidence>
<dbReference type="OrthoDB" id="3778270at2"/>
<dbReference type="AlphaFoldDB" id="A0A543PUF3"/>
<dbReference type="RefSeq" id="WP_141820138.1">
    <property type="nucleotide sequence ID" value="NZ_BAAAQC010000021.1"/>
</dbReference>
<dbReference type="NCBIfam" id="TIGR00026">
    <property type="entry name" value="hi_GC_TIGR00026"/>
    <property type="match status" value="1"/>
</dbReference>
<proteinExistence type="predicted"/>
<dbReference type="InterPro" id="IPR012349">
    <property type="entry name" value="Split_barrel_FMN-bd"/>
</dbReference>
<organism evidence="1 2">
    <name type="scientific">Humibacillus xanthopallidus</name>
    <dbReference type="NCBI Taxonomy" id="412689"/>
    <lineage>
        <taxon>Bacteria</taxon>
        <taxon>Bacillati</taxon>
        <taxon>Actinomycetota</taxon>
        <taxon>Actinomycetes</taxon>
        <taxon>Micrococcales</taxon>
        <taxon>Intrasporangiaceae</taxon>
        <taxon>Humibacillus</taxon>
    </lineage>
</organism>
<dbReference type="EMBL" id="VFQF01000001">
    <property type="protein sequence ID" value="TQN47712.1"/>
    <property type="molecule type" value="Genomic_DNA"/>
</dbReference>
<protein>
    <submittedName>
        <fullName evidence="1">Deazaflavin-dependent oxidoreductase (Nitroreductase family)</fullName>
    </submittedName>
</protein>
<gene>
    <name evidence="1" type="ORF">FHX52_0825</name>
</gene>
<dbReference type="GO" id="GO:0016491">
    <property type="term" value="F:oxidoreductase activity"/>
    <property type="evidence" value="ECO:0007669"/>
    <property type="project" value="InterPro"/>
</dbReference>